<dbReference type="CDD" id="cd00009">
    <property type="entry name" value="AAA"/>
    <property type="match status" value="1"/>
</dbReference>
<evidence type="ECO:0000259" key="6">
    <source>
        <dbReference type="PROSITE" id="PS50045"/>
    </source>
</evidence>
<dbReference type="InterPro" id="IPR002078">
    <property type="entry name" value="Sigma_54_int"/>
</dbReference>
<evidence type="ECO:0000313" key="7">
    <source>
        <dbReference type="EMBL" id="AQZ94622.1"/>
    </source>
</evidence>
<dbReference type="SMART" id="SM00382">
    <property type="entry name" value="AAA"/>
    <property type="match status" value="1"/>
</dbReference>
<dbReference type="Gene3D" id="3.40.50.300">
    <property type="entry name" value="P-loop containing nucleotide triphosphate hydrolases"/>
    <property type="match status" value="1"/>
</dbReference>
<evidence type="ECO:0000256" key="4">
    <source>
        <dbReference type="ARBA" id="ARBA00023125"/>
    </source>
</evidence>
<dbReference type="EMBL" id="CP020100">
    <property type="protein sequence ID" value="AQZ94622.1"/>
    <property type="molecule type" value="Genomic_DNA"/>
</dbReference>
<feature type="domain" description="Sigma-54 factor interaction" evidence="6">
    <location>
        <begin position="28"/>
        <end position="256"/>
    </location>
</feature>
<dbReference type="InterPro" id="IPR003593">
    <property type="entry name" value="AAA+_ATPase"/>
</dbReference>
<reference evidence="7 8" key="1">
    <citation type="submission" date="2017-03" db="EMBL/GenBank/DDBJ databases">
        <title>Complete genome sequence of the novel DNRA strain Pseudomonas sp. S-6-2 isolated from Chinese polluted river sediment. Journal of Biotechnology.</title>
        <authorList>
            <person name="Li J."/>
            <person name="Xiang F."/>
            <person name="Wang L."/>
            <person name="Xi L."/>
            <person name="Liu J."/>
        </authorList>
    </citation>
    <scope>NUCLEOTIDE SEQUENCE [LARGE SCALE GENOMIC DNA]</scope>
    <source>
        <strain evidence="7 8">S-6-2</strain>
    </source>
</reference>
<dbReference type="STRING" id="1931241.BVH74_07585"/>
<dbReference type="SUPFAM" id="SSF52540">
    <property type="entry name" value="P-loop containing nucleoside triphosphate hydrolases"/>
    <property type="match status" value="1"/>
</dbReference>
<dbReference type="GO" id="GO:0006355">
    <property type="term" value="P:regulation of DNA-templated transcription"/>
    <property type="evidence" value="ECO:0007669"/>
    <property type="project" value="InterPro"/>
</dbReference>
<name>A0A1V0B3V8_9GAMM</name>
<evidence type="ECO:0000313" key="8">
    <source>
        <dbReference type="Proteomes" id="UP000243488"/>
    </source>
</evidence>
<dbReference type="PANTHER" id="PTHR32071:SF21">
    <property type="entry name" value="TRANSCRIPTIONAL REGULATORY PROTEIN FLGR"/>
    <property type="match status" value="1"/>
</dbReference>
<evidence type="ECO:0000256" key="5">
    <source>
        <dbReference type="ARBA" id="ARBA00023163"/>
    </source>
</evidence>
<dbReference type="InterPro" id="IPR027417">
    <property type="entry name" value="P-loop_NTPase"/>
</dbReference>
<dbReference type="GO" id="GO:0003677">
    <property type="term" value="F:DNA binding"/>
    <property type="evidence" value="ECO:0007669"/>
    <property type="project" value="UniProtKB-KW"/>
</dbReference>
<dbReference type="PROSITE" id="PS50045">
    <property type="entry name" value="SIGMA54_INTERACT_4"/>
    <property type="match status" value="1"/>
</dbReference>
<keyword evidence="5" id="KW-0804">Transcription</keyword>
<evidence type="ECO:0000256" key="3">
    <source>
        <dbReference type="ARBA" id="ARBA00023015"/>
    </source>
</evidence>
<keyword evidence="4" id="KW-0238">DNA-binding</keyword>
<dbReference type="KEGG" id="ppha:BVH74_07585"/>
<dbReference type="InterPro" id="IPR058031">
    <property type="entry name" value="AAA_lid_NorR"/>
</dbReference>
<dbReference type="PANTHER" id="PTHR32071">
    <property type="entry name" value="TRANSCRIPTIONAL REGULATORY PROTEIN"/>
    <property type="match status" value="1"/>
</dbReference>
<dbReference type="PROSITE" id="PS00675">
    <property type="entry name" value="SIGMA54_INTERACT_1"/>
    <property type="match status" value="1"/>
</dbReference>
<dbReference type="Gene3D" id="1.10.8.60">
    <property type="match status" value="1"/>
</dbReference>
<keyword evidence="2" id="KW-0067">ATP-binding</keyword>
<proteinExistence type="predicted"/>
<dbReference type="InterPro" id="IPR025662">
    <property type="entry name" value="Sigma_54_int_dom_ATP-bd_1"/>
</dbReference>
<keyword evidence="3" id="KW-0805">Transcription regulation</keyword>
<keyword evidence="8" id="KW-1185">Reference proteome</keyword>
<organism evidence="7 8">
    <name type="scientific">Halopseudomonas phragmitis</name>
    <dbReference type="NCBI Taxonomy" id="1931241"/>
    <lineage>
        <taxon>Bacteria</taxon>
        <taxon>Pseudomonadati</taxon>
        <taxon>Pseudomonadota</taxon>
        <taxon>Gammaproteobacteria</taxon>
        <taxon>Pseudomonadales</taxon>
        <taxon>Pseudomonadaceae</taxon>
        <taxon>Halopseudomonas</taxon>
    </lineage>
</organism>
<gene>
    <name evidence="7" type="ORF">BVH74_07585</name>
</gene>
<evidence type="ECO:0000256" key="2">
    <source>
        <dbReference type="ARBA" id="ARBA00022840"/>
    </source>
</evidence>
<keyword evidence="1" id="KW-0547">Nucleotide-binding</keyword>
<accession>A0A1V0B3V8</accession>
<protein>
    <submittedName>
        <fullName evidence="7">Fis family transcriptional regulator</fullName>
    </submittedName>
</protein>
<dbReference type="Pfam" id="PF25601">
    <property type="entry name" value="AAA_lid_14"/>
    <property type="match status" value="1"/>
</dbReference>
<evidence type="ECO:0000256" key="1">
    <source>
        <dbReference type="ARBA" id="ARBA00022741"/>
    </source>
</evidence>
<dbReference type="Proteomes" id="UP000243488">
    <property type="component" value="Chromosome"/>
</dbReference>
<dbReference type="Pfam" id="PF00158">
    <property type="entry name" value="Sigma54_activat"/>
    <property type="match status" value="1"/>
</dbReference>
<dbReference type="RefSeq" id="WP_080049475.1">
    <property type="nucleotide sequence ID" value="NZ_CP020100.1"/>
</dbReference>
<sequence>MPSPGPEGALLTFTDADRSPLSIRAKALVFVDPRSQQLHRELERLSPSGLPILIQGETGSGKELLARQIHRSSARQGLFVAVNCGALIGNQAEAELFGYVPSHPVRSQAGRTGWYGSANGGTLYLDEIGDLPKHLQRKLLTALQTREILRVGASNATPVDVRLVVATSIDLERAVEAGTFNAHLYEYLNEGFLALPPLRQRVADILPLAEYFLAMYAQRLELPVPLFDDHAAKRLQAHTWPGNTRELENVVHFALLVSRDGLIRAGDLNLPDDQ</sequence>
<dbReference type="GO" id="GO:0005524">
    <property type="term" value="F:ATP binding"/>
    <property type="evidence" value="ECO:0007669"/>
    <property type="project" value="UniProtKB-KW"/>
</dbReference>
<dbReference type="AlphaFoldDB" id="A0A1V0B3V8"/>